<dbReference type="Pfam" id="PF08525">
    <property type="entry name" value="OapA_N"/>
    <property type="match status" value="1"/>
</dbReference>
<gene>
    <name evidence="3" type="ORF">AWN68_17635</name>
</gene>
<keyword evidence="1" id="KW-0812">Transmembrane</keyword>
<feature type="transmembrane region" description="Helical" evidence="1">
    <location>
        <begin position="317"/>
        <end position="337"/>
    </location>
</feature>
<keyword evidence="1" id="KW-1133">Transmembrane helix</keyword>
<feature type="transmembrane region" description="Helical" evidence="1">
    <location>
        <begin position="88"/>
        <end position="107"/>
    </location>
</feature>
<feature type="transmembrane region" description="Helical" evidence="1">
    <location>
        <begin position="169"/>
        <end position="185"/>
    </location>
</feature>
<evidence type="ECO:0000256" key="1">
    <source>
        <dbReference type="SAM" id="Phobius"/>
    </source>
</evidence>
<evidence type="ECO:0000259" key="2">
    <source>
        <dbReference type="Pfam" id="PF08525"/>
    </source>
</evidence>
<feature type="transmembrane region" description="Helical" evidence="1">
    <location>
        <begin position="220"/>
        <end position="250"/>
    </location>
</feature>
<feature type="transmembrane region" description="Helical" evidence="1">
    <location>
        <begin position="191"/>
        <end position="208"/>
    </location>
</feature>
<feature type="transmembrane region" description="Helical" evidence="1">
    <location>
        <begin position="290"/>
        <end position="311"/>
    </location>
</feature>
<feature type="transmembrane region" description="Helical" evidence="1">
    <location>
        <begin position="64"/>
        <end position="82"/>
    </location>
</feature>
<dbReference type="InterPro" id="IPR013731">
    <property type="entry name" value="OapA_N"/>
</dbReference>
<dbReference type="AlphaFoldDB" id="A0A150XLJ8"/>
<feature type="transmembrane region" description="Helical" evidence="1">
    <location>
        <begin position="114"/>
        <end position="134"/>
    </location>
</feature>
<feature type="transmembrane region" description="Helical" evidence="1">
    <location>
        <begin position="7"/>
        <end position="26"/>
    </location>
</feature>
<evidence type="ECO:0000313" key="4">
    <source>
        <dbReference type="Proteomes" id="UP000075615"/>
    </source>
</evidence>
<dbReference type="EMBL" id="LRDB01000009">
    <property type="protein sequence ID" value="KYG79627.1"/>
    <property type="molecule type" value="Genomic_DNA"/>
</dbReference>
<name>A0A150XLJ8_9BACT</name>
<organism evidence="3 4">
    <name type="scientific">Roseivirga echinicomitans</name>
    <dbReference type="NCBI Taxonomy" id="296218"/>
    <lineage>
        <taxon>Bacteria</taxon>
        <taxon>Pseudomonadati</taxon>
        <taxon>Bacteroidota</taxon>
        <taxon>Cytophagia</taxon>
        <taxon>Cytophagales</taxon>
        <taxon>Roseivirgaceae</taxon>
        <taxon>Roseivirga</taxon>
    </lineage>
</organism>
<keyword evidence="4" id="KW-1185">Reference proteome</keyword>
<feature type="transmembrane region" description="Helical" evidence="1">
    <location>
        <begin position="32"/>
        <end position="52"/>
    </location>
</feature>
<sequence length="346" mass="38843">MTKRLAFILFPVVGLVFGLLTGWLRIGWNIPMYGLAGFHGVLMLGGFLGSLICFEKAIMIKKSWAYIVPLLSGLSIFAFLLNQASIGYLLQISASFGLVMIYVLLVNSTKGYDILLPLIGAMCWMAGNVLLYQTQFYPTVFPWWIAFILFTIVGERLELPFSYKHKRLLYVLLLITLVGFMLPYHGVGRTVTAAGMISIALWLLRFDLTGPLLKKKGHYLYTGLTLTFGYVWLLMAAVFMVFITSGAFALDALLHSFFLGFAMSIIFAHGSIMFPALLHKSGPRIHRIIWIWFGVFQASVAARIIADLLTMPLLRKWAGMVNGIIILFFLITMFVLVQKGRTLGRK</sequence>
<feature type="domain" description="Opacity-associated protein A-like N-terminal" evidence="2">
    <location>
        <begin position="160"/>
        <end position="184"/>
    </location>
</feature>
<feature type="transmembrane region" description="Helical" evidence="1">
    <location>
        <begin position="140"/>
        <end position="157"/>
    </location>
</feature>
<dbReference type="RefSeq" id="WP_068414048.1">
    <property type="nucleotide sequence ID" value="NZ_LRDB01000009.1"/>
</dbReference>
<protein>
    <recommendedName>
        <fullName evidence="2">Opacity-associated protein A-like N-terminal domain-containing protein</fullName>
    </recommendedName>
</protein>
<dbReference type="Proteomes" id="UP000075615">
    <property type="component" value="Unassembled WGS sequence"/>
</dbReference>
<accession>A0A150XLJ8</accession>
<comment type="caution">
    <text evidence="3">The sequence shown here is derived from an EMBL/GenBank/DDBJ whole genome shotgun (WGS) entry which is preliminary data.</text>
</comment>
<reference evidence="3 4" key="1">
    <citation type="submission" date="2016-01" db="EMBL/GenBank/DDBJ databases">
        <title>Genome sequencing of Roseivirga echinicomitans KMM 6058.</title>
        <authorList>
            <person name="Selvaratnam C."/>
            <person name="Thevarajoo S."/>
            <person name="Goh K.M."/>
            <person name="Ee R."/>
            <person name="Chan K.-G."/>
            <person name="Chong C.S."/>
        </authorList>
    </citation>
    <scope>NUCLEOTIDE SEQUENCE [LARGE SCALE GENOMIC DNA]</scope>
    <source>
        <strain evidence="3 4">KMM 6058</strain>
    </source>
</reference>
<proteinExistence type="predicted"/>
<feature type="transmembrane region" description="Helical" evidence="1">
    <location>
        <begin position="256"/>
        <end position="278"/>
    </location>
</feature>
<dbReference type="OrthoDB" id="9811974at2"/>
<evidence type="ECO:0000313" key="3">
    <source>
        <dbReference type="EMBL" id="KYG79627.1"/>
    </source>
</evidence>
<dbReference type="STRING" id="296218.AWN68_17635"/>
<keyword evidence="1" id="KW-0472">Membrane</keyword>